<evidence type="ECO:0000256" key="2">
    <source>
        <dbReference type="ARBA" id="ARBA00022692"/>
    </source>
</evidence>
<dbReference type="EMBL" id="DTHV01000099">
    <property type="protein sequence ID" value="HGW60400.1"/>
    <property type="molecule type" value="Genomic_DNA"/>
</dbReference>
<evidence type="ECO:0000256" key="3">
    <source>
        <dbReference type="ARBA" id="ARBA00022989"/>
    </source>
</evidence>
<dbReference type="AlphaFoldDB" id="A0A7C4Y473"/>
<evidence type="ECO:0000256" key="4">
    <source>
        <dbReference type="ARBA" id="ARBA00023136"/>
    </source>
</evidence>
<accession>A0A7C4Y473</accession>
<feature type="domain" description="Lipopolysaccharide assembly protein A" evidence="6">
    <location>
        <begin position="24"/>
        <end position="84"/>
    </location>
</feature>
<organism evidence="7">
    <name type="scientific">Caldisericum exile</name>
    <dbReference type="NCBI Taxonomy" id="693075"/>
    <lineage>
        <taxon>Bacteria</taxon>
        <taxon>Pseudomonadati</taxon>
        <taxon>Caldisericota/Cryosericota group</taxon>
        <taxon>Caldisericota</taxon>
        <taxon>Caldisericia</taxon>
        <taxon>Caldisericales</taxon>
        <taxon>Caldisericaceae</taxon>
        <taxon>Caldisericum</taxon>
    </lineage>
</organism>
<gene>
    <name evidence="7" type="ORF">ENV82_03090</name>
</gene>
<keyword evidence="3 5" id="KW-1133">Transmembrane helix</keyword>
<keyword evidence="2 5" id="KW-0812">Transmembrane</keyword>
<reference evidence="7" key="1">
    <citation type="journal article" date="2020" name="mSystems">
        <title>Genome- and Community-Level Interaction Insights into Carbon Utilization and Element Cycling Functions of Hydrothermarchaeota in Hydrothermal Sediment.</title>
        <authorList>
            <person name="Zhou Z."/>
            <person name="Liu Y."/>
            <person name="Xu W."/>
            <person name="Pan J."/>
            <person name="Luo Z.H."/>
            <person name="Li M."/>
        </authorList>
    </citation>
    <scope>NUCLEOTIDE SEQUENCE [LARGE SCALE GENOMIC DNA]</scope>
    <source>
        <strain evidence="7">SpSt-794</strain>
    </source>
</reference>
<proteinExistence type="predicted"/>
<dbReference type="InterPro" id="IPR010445">
    <property type="entry name" value="LapA_dom"/>
</dbReference>
<name>A0A7C4Y473_9BACT</name>
<sequence length="99" mass="11499">MKRLNLFVILLLIVLLAVILLIVQNNTPTTLNFFLFNFTVNLGLFGVLMFLLGLITMWFIALITHYKEISTLRKAISDCKKQLEETRSKENEPKDIKEK</sequence>
<comment type="caution">
    <text evidence="7">The sequence shown here is derived from an EMBL/GenBank/DDBJ whole genome shotgun (WGS) entry which is preliminary data.</text>
</comment>
<evidence type="ECO:0000256" key="1">
    <source>
        <dbReference type="ARBA" id="ARBA00022475"/>
    </source>
</evidence>
<dbReference type="Pfam" id="PF06305">
    <property type="entry name" value="LapA_dom"/>
    <property type="match status" value="1"/>
</dbReference>
<keyword evidence="1" id="KW-1003">Cell membrane</keyword>
<evidence type="ECO:0000256" key="5">
    <source>
        <dbReference type="SAM" id="Phobius"/>
    </source>
</evidence>
<protein>
    <submittedName>
        <fullName evidence="7">LapA family protein</fullName>
    </submittedName>
</protein>
<evidence type="ECO:0000313" key="7">
    <source>
        <dbReference type="EMBL" id="HGW60400.1"/>
    </source>
</evidence>
<feature type="transmembrane region" description="Helical" evidence="5">
    <location>
        <begin position="41"/>
        <end position="64"/>
    </location>
</feature>
<dbReference type="GO" id="GO:0005886">
    <property type="term" value="C:plasma membrane"/>
    <property type="evidence" value="ECO:0007669"/>
    <property type="project" value="InterPro"/>
</dbReference>
<keyword evidence="4 5" id="KW-0472">Membrane</keyword>
<evidence type="ECO:0000259" key="6">
    <source>
        <dbReference type="Pfam" id="PF06305"/>
    </source>
</evidence>